<evidence type="ECO:0000313" key="18">
    <source>
        <dbReference type="Proteomes" id="UP001236559"/>
    </source>
</evidence>
<feature type="domain" description="Phosphatidic acid phosphatase type 2/haloperoxidase" evidence="16">
    <location>
        <begin position="163"/>
        <end position="234"/>
    </location>
</feature>
<keyword evidence="7" id="KW-0547">Nucleotide-binding</keyword>
<comment type="subcellular location">
    <subcellularLocation>
        <location evidence="1">Cell membrane</location>
        <topology evidence="1">Multi-pass membrane protein</topology>
    </subcellularLocation>
</comment>
<keyword evidence="12 15" id="KW-0472">Membrane</keyword>
<dbReference type="InterPro" id="IPR036945">
    <property type="entry name" value="DAGK_sf"/>
</dbReference>
<comment type="caution">
    <text evidence="17">The sequence shown here is derived from an EMBL/GenBank/DDBJ whole genome shotgun (WGS) entry which is preliminary data.</text>
</comment>
<evidence type="ECO:0000259" key="16">
    <source>
        <dbReference type="Pfam" id="PF01569"/>
    </source>
</evidence>
<evidence type="ECO:0000256" key="5">
    <source>
        <dbReference type="ARBA" id="ARBA00022679"/>
    </source>
</evidence>
<proteinExistence type="inferred from homology"/>
<evidence type="ECO:0000256" key="10">
    <source>
        <dbReference type="ARBA" id="ARBA00022989"/>
    </source>
</evidence>
<name>A0ABU0AVF7_9FIRM</name>
<keyword evidence="11" id="KW-0443">Lipid metabolism</keyword>
<dbReference type="EC" id="2.7.1.107" evidence="17"/>
<dbReference type="InterPro" id="IPR000829">
    <property type="entry name" value="DAGK"/>
</dbReference>
<feature type="transmembrane region" description="Helical" evidence="15">
    <location>
        <begin position="29"/>
        <end position="46"/>
    </location>
</feature>
<keyword evidence="10 15" id="KW-1133">Transmembrane helix</keyword>
<dbReference type="CDD" id="cd14266">
    <property type="entry name" value="UDPK_IM_PAP2_like"/>
    <property type="match status" value="1"/>
</dbReference>
<dbReference type="GO" id="GO:0004143">
    <property type="term" value="F:ATP-dependent diacylglycerol kinase activity"/>
    <property type="evidence" value="ECO:0007669"/>
    <property type="project" value="UniProtKB-EC"/>
</dbReference>
<sequence length="235" mass="25370">MKKNRFIASFNYAVQGIISALQTEKNLKFHFSACLGILIFSLFFNITKVEFMILLFAISFVIVSEMINTAIERAVDLIVQDYNPIAKYVKDVSAGAVLISALNAIVVAYFLFYKKLSKLGEIGLMKIRNSSDHLALVSLIIVLILVIIGKYIMAKKNGGSYFQGGAISGHSAIAFCAATIISLVAQKGLITTCSLGLALLVAESRVETGVHKASEAIFGAIVGISVAIFAFKIFS</sequence>
<evidence type="ECO:0000256" key="3">
    <source>
        <dbReference type="ARBA" id="ARBA00022475"/>
    </source>
</evidence>
<evidence type="ECO:0000256" key="13">
    <source>
        <dbReference type="ARBA" id="ARBA00023209"/>
    </source>
</evidence>
<dbReference type="EMBL" id="JAUSTN010000004">
    <property type="protein sequence ID" value="MDQ0274791.1"/>
    <property type="molecule type" value="Genomic_DNA"/>
</dbReference>
<gene>
    <name evidence="17" type="ORF">J2S72_000812</name>
</gene>
<dbReference type="Pfam" id="PF01569">
    <property type="entry name" value="PAP2"/>
    <property type="match status" value="1"/>
</dbReference>
<evidence type="ECO:0000256" key="8">
    <source>
        <dbReference type="ARBA" id="ARBA00022777"/>
    </source>
</evidence>
<evidence type="ECO:0000256" key="7">
    <source>
        <dbReference type="ARBA" id="ARBA00022741"/>
    </source>
</evidence>
<organism evidence="17 18">
    <name type="scientific">Peptoniphilus koenoeneniae</name>
    <dbReference type="NCBI Taxonomy" id="507751"/>
    <lineage>
        <taxon>Bacteria</taxon>
        <taxon>Bacillati</taxon>
        <taxon>Bacillota</taxon>
        <taxon>Tissierellia</taxon>
        <taxon>Tissierellales</taxon>
        <taxon>Peptoniphilaceae</taxon>
        <taxon>Peptoniphilus</taxon>
    </lineage>
</organism>
<evidence type="ECO:0000256" key="1">
    <source>
        <dbReference type="ARBA" id="ARBA00004651"/>
    </source>
</evidence>
<keyword evidence="5 17" id="KW-0808">Transferase</keyword>
<accession>A0ABU0AVF7</accession>
<feature type="transmembrane region" description="Helical" evidence="15">
    <location>
        <begin position="134"/>
        <end position="152"/>
    </location>
</feature>
<feature type="transmembrane region" description="Helical" evidence="15">
    <location>
        <begin position="53"/>
        <end position="71"/>
    </location>
</feature>
<evidence type="ECO:0000256" key="15">
    <source>
        <dbReference type="SAM" id="Phobius"/>
    </source>
</evidence>
<dbReference type="RefSeq" id="WP_023054762.1">
    <property type="nucleotide sequence ID" value="NZ_JAUSTN010000004.1"/>
</dbReference>
<keyword evidence="13" id="KW-0594">Phospholipid biosynthesis</keyword>
<evidence type="ECO:0000256" key="2">
    <source>
        <dbReference type="ARBA" id="ARBA00005967"/>
    </source>
</evidence>
<evidence type="ECO:0000256" key="11">
    <source>
        <dbReference type="ARBA" id="ARBA00023098"/>
    </source>
</evidence>
<evidence type="ECO:0000256" key="12">
    <source>
        <dbReference type="ARBA" id="ARBA00023136"/>
    </source>
</evidence>
<dbReference type="PROSITE" id="PS01069">
    <property type="entry name" value="DAGK_PROKAR"/>
    <property type="match status" value="1"/>
</dbReference>
<evidence type="ECO:0000256" key="9">
    <source>
        <dbReference type="ARBA" id="ARBA00022840"/>
    </source>
</evidence>
<keyword evidence="3" id="KW-1003">Cell membrane</keyword>
<keyword evidence="9" id="KW-0067">ATP-binding</keyword>
<keyword evidence="6 15" id="KW-0812">Transmembrane</keyword>
<reference evidence="17 18" key="1">
    <citation type="submission" date="2023-07" db="EMBL/GenBank/DDBJ databases">
        <title>Genomic Encyclopedia of Type Strains, Phase IV (KMG-IV): sequencing the most valuable type-strain genomes for metagenomic binning, comparative biology and taxonomic classification.</title>
        <authorList>
            <person name="Goeker M."/>
        </authorList>
    </citation>
    <scope>NUCLEOTIDE SEQUENCE [LARGE SCALE GENOMIC DNA]</scope>
    <source>
        <strain evidence="17 18">DSM 22616</strain>
    </source>
</reference>
<dbReference type="PANTHER" id="PTHR34299">
    <property type="entry name" value="DIACYLGLYCEROL KINASE"/>
    <property type="match status" value="1"/>
</dbReference>
<feature type="transmembrane region" description="Helical" evidence="15">
    <location>
        <begin position="213"/>
        <end position="234"/>
    </location>
</feature>
<dbReference type="Pfam" id="PF01219">
    <property type="entry name" value="DAGK_prokar"/>
    <property type="match status" value="1"/>
</dbReference>
<evidence type="ECO:0000313" key="17">
    <source>
        <dbReference type="EMBL" id="MDQ0274791.1"/>
    </source>
</evidence>
<evidence type="ECO:0000256" key="4">
    <source>
        <dbReference type="ARBA" id="ARBA00022516"/>
    </source>
</evidence>
<dbReference type="InterPro" id="IPR036938">
    <property type="entry name" value="PAP2/HPO_sf"/>
</dbReference>
<keyword evidence="8 17" id="KW-0418">Kinase</keyword>
<comment type="similarity">
    <text evidence="2">Belongs to the bacterial diacylglycerol kinase family.</text>
</comment>
<dbReference type="PANTHER" id="PTHR34299:SF1">
    <property type="entry name" value="DIACYLGLYCEROL KINASE"/>
    <property type="match status" value="1"/>
</dbReference>
<evidence type="ECO:0000256" key="14">
    <source>
        <dbReference type="ARBA" id="ARBA00023264"/>
    </source>
</evidence>
<feature type="transmembrane region" description="Helical" evidence="15">
    <location>
        <begin position="91"/>
        <end position="113"/>
    </location>
</feature>
<keyword evidence="18" id="KW-1185">Reference proteome</keyword>
<dbReference type="InterPro" id="IPR000326">
    <property type="entry name" value="PAP2/HPO"/>
</dbReference>
<keyword evidence="14" id="KW-1208">Phospholipid metabolism</keyword>
<evidence type="ECO:0000256" key="6">
    <source>
        <dbReference type="ARBA" id="ARBA00022692"/>
    </source>
</evidence>
<dbReference type="SUPFAM" id="SSF48317">
    <property type="entry name" value="Acid phosphatase/Vanadium-dependent haloperoxidase"/>
    <property type="match status" value="1"/>
</dbReference>
<protein>
    <submittedName>
        <fullName evidence="17">Diacylglycerol kinase (ATP)</fullName>
        <ecNumber evidence="17">2.7.1.107</ecNumber>
    </submittedName>
</protein>
<keyword evidence="4" id="KW-0444">Lipid biosynthesis</keyword>
<dbReference type="Gene3D" id="1.10.287.3610">
    <property type="match status" value="1"/>
</dbReference>
<dbReference type="Gene3D" id="1.20.144.10">
    <property type="entry name" value="Phosphatidic acid phosphatase type 2/haloperoxidase"/>
    <property type="match status" value="1"/>
</dbReference>
<feature type="transmembrane region" description="Helical" evidence="15">
    <location>
        <begin position="172"/>
        <end position="201"/>
    </location>
</feature>
<dbReference type="Proteomes" id="UP001236559">
    <property type="component" value="Unassembled WGS sequence"/>
</dbReference>